<dbReference type="Pfam" id="PF07686">
    <property type="entry name" value="V-set"/>
    <property type="match status" value="1"/>
</dbReference>
<comment type="subcellular location">
    <subcellularLocation>
        <location evidence="1">Membrane</location>
    </subcellularLocation>
</comment>
<dbReference type="SUPFAM" id="SSF48726">
    <property type="entry name" value="Immunoglobulin"/>
    <property type="match status" value="1"/>
</dbReference>
<dbReference type="PROSITE" id="PS50835">
    <property type="entry name" value="IG_LIKE"/>
    <property type="match status" value="1"/>
</dbReference>
<dbReference type="InterPro" id="IPR036179">
    <property type="entry name" value="Ig-like_dom_sf"/>
</dbReference>
<evidence type="ECO:0000313" key="7">
    <source>
        <dbReference type="Proteomes" id="UP000314983"/>
    </source>
</evidence>
<organism evidence="6 7">
    <name type="scientific">Electrophorus electricus</name>
    <name type="common">Electric eel</name>
    <name type="synonym">Gymnotus electricus</name>
    <dbReference type="NCBI Taxonomy" id="8005"/>
    <lineage>
        <taxon>Eukaryota</taxon>
        <taxon>Metazoa</taxon>
        <taxon>Chordata</taxon>
        <taxon>Craniata</taxon>
        <taxon>Vertebrata</taxon>
        <taxon>Euteleostomi</taxon>
        <taxon>Actinopterygii</taxon>
        <taxon>Neopterygii</taxon>
        <taxon>Teleostei</taxon>
        <taxon>Ostariophysi</taxon>
        <taxon>Gymnotiformes</taxon>
        <taxon>Gymnotoidei</taxon>
        <taxon>Gymnotidae</taxon>
        <taxon>Electrophorus</taxon>
    </lineage>
</organism>
<dbReference type="GO" id="GO:0004888">
    <property type="term" value="F:transmembrane signaling receptor activity"/>
    <property type="evidence" value="ECO:0007669"/>
    <property type="project" value="TreeGrafter"/>
</dbReference>
<keyword evidence="4" id="KW-1133">Transmembrane helix</keyword>
<dbReference type="GO" id="GO:0005886">
    <property type="term" value="C:plasma membrane"/>
    <property type="evidence" value="ECO:0007669"/>
    <property type="project" value="TreeGrafter"/>
</dbReference>
<evidence type="ECO:0000256" key="2">
    <source>
        <dbReference type="ARBA" id="ARBA00022692"/>
    </source>
</evidence>
<reference evidence="7" key="1">
    <citation type="journal article" date="2014" name="Science">
        <title>Nonhuman genetics. Genomic basis for the convergent evolution of electric organs.</title>
        <authorList>
            <person name="Gallant J.R."/>
            <person name="Traeger L.L."/>
            <person name="Volkening J.D."/>
            <person name="Moffett H."/>
            <person name="Chen P.H."/>
            <person name="Novina C.D."/>
            <person name="Phillips G.N.Jr."/>
            <person name="Anand R."/>
            <person name="Wells G.B."/>
            <person name="Pinch M."/>
            <person name="Guth R."/>
            <person name="Unguez G.A."/>
            <person name="Albert J.S."/>
            <person name="Zakon H.H."/>
            <person name="Samanta M.P."/>
            <person name="Sussman M.R."/>
        </authorList>
    </citation>
    <scope>NUCLEOTIDE SEQUENCE [LARGE SCALE GENOMIC DNA]</scope>
</reference>
<keyword evidence="2 4" id="KW-0812">Transmembrane</keyword>
<dbReference type="PANTHER" id="PTHR11860:SF118">
    <property type="entry name" value="CMRF35-LIKE MOLECULE 3-RELATED"/>
    <property type="match status" value="1"/>
</dbReference>
<dbReference type="InterPro" id="IPR013783">
    <property type="entry name" value="Ig-like_fold"/>
</dbReference>
<feature type="transmembrane region" description="Helical" evidence="4">
    <location>
        <begin position="112"/>
        <end position="133"/>
    </location>
</feature>
<sequence length="194" mass="21866">MQSAIKISINIWKYTSKQSTVLSTNDMTKYFCKGESTACANQIKTGAKHTWVHEGRVSLYDNTSAKVFWVVMRSLTVEDSGTYQCGVDIERWIDVYIPTVEMKVKAGEFSSLLLFFIILPLPTLFITLLNYLLSTIQNIKHELTDSQFMITQVWDSSVYLSKLCVVRLDVVGPLMCSSISSDLGVKIEQGVNVE</sequence>
<feature type="domain" description="Ig-like" evidence="5">
    <location>
        <begin position="32"/>
        <end position="87"/>
    </location>
</feature>
<dbReference type="AlphaFoldDB" id="A0A4W4DX02"/>
<keyword evidence="3 4" id="KW-0472">Membrane</keyword>
<dbReference type="InterPro" id="IPR007110">
    <property type="entry name" value="Ig-like_dom"/>
</dbReference>
<dbReference type="InterPro" id="IPR013106">
    <property type="entry name" value="Ig_V-set"/>
</dbReference>
<reference evidence="7" key="2">
    <citation type="journal article" date="2017" name="Sci. Adv.">
        <title>A tail of two voltages: Proteomic comparison of the three electric organs of the electric eel.</title>
        <authorList>
            <person name="Traeger L.L."/>
            <person name="Sabat G."/>
            <person name="Barrett-Wilt G.A."/>
            <person name="Wells G.B."/>
            <person name="Sussman M.R."/>
        </authorList>
    </citation>
    <scope>NUCLEOTIDE SEQUENCE [LARGE SCALE GENOMIC DNA]</scope>
</reference>
<dbReference type="PANTHER" id="PTHR11860">
    <property type="entry name" value="POLYMERIC-IMMUNOGLOBULIN RECEPTOR"/>
    <property type="match status" value="1"/>
</dbReference>
<proteinExistence type="predicted"/>
<name>A0A4W4DX02_ELEEL</name>
<keyword evidence="7" id="KW-1185">Reference proteome</keyword>
<evidence type="ECO:0000256" key="1">
    <source>
        <dbReference type="ARBA" id="ARBA00004370"/>
    </source>
</evidence>
<reference evidence="6" key="5">
    <citation type="submission" date="2025-09" db="UniProtKB">
        <authorList>
            <consortium name="Ensembl"/>
        </authorList>
    </citation>
    <scope>IDENTIFICATION</scope>
</reference>
<protein>
    <recommendedName>
        <fullName evidence="5">Ig-like domain-containing protein</fullName>
    </recommendedName>
</protein>
<reference evidence="6" key="4">
    <citation type="submission" date="2025-08" db="UniProtKB">
        <authorList>
            <consortium name="Ensembl"/>
        </authorList>
    </citation>
    <scope>IDENTIFICATION</scope>
</reference>
<evidence type="ECO:0000313" key="6">
    <source>
        <dbReference type="Ensembl" id="ENSEEEP00000003856.2"/>
    </source>
</evidence>
<dbReference type="InterPro" id="IPR050671">
    <property type="entry name" value="CD300_family_receptors"/>
</dbReference>
<accession>A0A4W4DX02</accession>
<dbReference type="STRING" id="8005.ENSEEEP00000003856"/>
<dbReference type="Gene3D" id="2.60.40.10">
    <property type="entry name" value="Immunoglobulins"/>
    <property type="match status" value="1"/>
</dbReference>
<dbReference type="GeneTree" id="ENSGT00940000177701"/>
<evidence type="ECO:0000259" key="5">
    <source>
        <dbReference type="PROSITE" id="PS50835"/>
    </source>
</evidence>
<dbReference type="Proteomes" id="UP000314983">
    <property type="component" value="Chromosome 16"/>
</dbReference>
<gene>
    <name evidence="6" type="primary">RAB7B</name>
</gene>
<dbReference type="Ensembl" id="ENSEEET00000003910.2">
    <property type="protein sequence ID" value="ENSEEEP00000003856.2"/>
    <property type="gene ID" value="ENSEEEG00000002061.2"/>
</dbReference>
<evidence type="ECO:0000256" key="3">
    <source>
        <dbReference type="ARBA" id="ARBA00023136"/>
    </source>
</evidence>
<evidence type="ECO:0000256" key="4">
    <source>
        <dbReference type="SAM" id="Phobius"/>
    </source>
</evidence>
<reference evidence="6" key="3">
    <citation type="submission" date="2020-05" db="EMBL/GenBank/DDBJ databases">
        <title>Electrophorus electricus (electric eel) genome, fEleEle1, primary haplotype.</title>
        <authorList>
            <person name="Myers G."/>
            <person name="Meyer A."/>
            <person name="Fedrigo O."/>
            <person name="Formenti G."/>
            <person name="Rhie A."/>
            <person name="Tracey A."/>
            <person name="Sims Y."/>
            <person name="Jarvis E.D."/>
        </authorList>
    </citation>
    <scope>NUCLEOTIDE SEQUENCE [LARGE SCALE GENOMIC DNA]</scope>
</reference>